<dbReference type="KEGG" id="tgg:A3K92_07845"/>
<evidence type="ECO:0000313" key="3">
    <source>
        <dbReference type="EMBL" id="ASJ01399.1"/>
    </source>
</evidence>
<dbReference type="SUPFAM" id="SSF117070">
    <property type="entry name" value="LEA14-like"/>
    <property type="match status" value="1"/>
</dbReference>
<dbReference type="RefSeq" id="WP_088885732.1">
    <property type="nucleotide sequence ID" value="NZ_CP014855.1"/>
</dbReference>
<sequence length="308" mass="34202">MGAIAKLFGMVFLIFVLWLGYVGYSISQGISGLHAQWGPVSEERTSIEITGSFKRPLYAPISLKDAEVIFMNESVAKLSRMEYSPTSTDFKSEIVIFNREVVDAILKYLENNESGEIVVKIVPALFGALSTEIETSIPFREKILESIHLTAESHEVAGIPGVKTPELRDTLVRYDGREGDKAVFTTVLVLYNPNSYPLPLVKTSYRVWINGIEAAYGESERNVVIPAGGTVELPVKTYVNLSSLPKVWALHVKNGEESTVRAKLYFRIQINLPLTGKITKEVELTTIEKTVKTNIMDQINSKLSGLNT</sequence>
<proteinExistence type="predicted"/>
<dbReference type="EMBL" id="CP014855">
    <property type="protein sequence ID" value="ASJ01399.1"/>
    <property type="molecule type" value="Genomic_DNA"/>
</dbReference>
<protein>
    <recommendedName>
        <fullName evidence="2">Water stress and hypersensitive response domain-containing protein</fullName>
    </recommendedName>
</protein>
<dbReference type="AlphaFoldDB" id="A0A2Z2M7V4"/>
<keyword evidence="4" id="KW-1185">Reference proteome</keyword>
<accession>A0A2Z2M7V4</accession>
<gene>
    <name evidence="3" type="ORF">A3K92_07845</name>
</gene>
<dbReference type="GO" id="GO:0009269">
    <property type="term" value="P:response to desiccation"/>
    <property type="evidence" value="ECO:0007669"/>
    <property type="project" value="InterPro"/>
</dbReference>
<dbReference type="GeneID" id="33332457"/>
<organism evidence="3 4">
    <name type="scientific">Thermococcus gorgonarius</name>
    <dbReference type="NCBI Taxonomy" id="71997"/>
    <lineage>
        <taxon>Archaea</taxon>
        <taxon>Methanobacteriati</taxon>
        <taxon>Methanobacteriota</taxon>
        <taxon>Thermococci</taxon>
        <taxon>Thermococcales</taxon>
        <taxon>Thermococcaceae</taxon>
        <taxon>Thermococcus</taxon>
    </lineage>
</organism>
<keyword evidence="1" id="KW-0472">Membrane</keyword>
<evidence type="ECO:0000313" key="4">
    <source>
        <dbReference type="Proteomes" id="UP000250134"/>
    </source>
</evidence>
<evidence type="ECO:0000259" key="2">
    <source>
        <dbReference type="SMART" id="SM00769"/>
    </source>
</evidence>
<keyword evidence="1" id="KW-1133">Transmembrane helix</keyword>
<dbReference type="Proteomes" id="UP000250134">
    <property type="component" value="Chromosome"/>
</dbReference>
<keyword evidence="1" id="KW-0812">Transmembrane</keyword>
<dbReference type="InterPro" id="IPR004864">
    <property type="entry name" value="LEA_2"/>
</dbReference>
<dbReference type="InterPro" id="IPR013783">
    <property type="entry name" value="Ig-like_fold"/>
</dbReference>
<reference evidence="3 4" key="1">
    <citation type="submission" date="2016-03" db="EMBL/GenBank/DDBJ databases">
        <title>Complete genome sequence of Thermococcus gorgonarius.</title>
        <authorList>
            <person name="Oger P.M."/>
        </authorList>
    </citation>
    <scope>NUCLEOTIDE SEQUENCE [LARGE SCALE GENOMIC DNA]</scope>
    <source>
        <strain evidence="3 4">W-12</strain>
    </source>
</reference>
<name>A0A2Z2M7V4_THEGO</name>
<dbReference type="OrthoDB" id="105458at2157"/>
<dbReference type="Pfam" id="PF03168">
    <property type="entry name" value="LEA_2"/>
    <property type="match status" value="1"/>
</dbReference>
<feature type="domain" description="Water stress and hypersensitive response" evidence="2">
    <location>
        <begin position="167"/>
        <end position="285"/>
    </location>
</feature>
<dbReference type="InterPro" id="IPR013990">
    <property type="entry name" value="WHy-dom"/>
</dbReference>
<feature type="transmembrane region" description="Helical" evidence="1">
    <location>
        <begin position="7"/>
        <end position="26"/>
    </location>
</feature>
<dbReference type="SMART" id="SM00769">
    <property type="entry name" value="WHy"/>
    <property type="match status" value="1"/>
</dbReference>
<dbReference type="Gene3D" id="2.60.40.10">
    <property type="entry name" value="Immunoglobulins"/>
    <property type="match status" value="1"/>
</dbReference>
<evidence type="ECO:0000256" key="1">
    <source>
        <dbReference type="SAM" id="Phobius"/>
    </source>
</evidence>